<keyword evidence="1" id="KW-0472">Membrane</keyword>
<dbReference type="InterPro" id="IPR010721">
    <property type="entry name" value="UstE-like"/>
</dbReference>
<keyword evidence="1" id="KW-1133">Transmembrane helix</keyword>
<dbReference type="PANTHER" id="PTHR32251">
    <property type="entry name" value="3-OXO-5-ALPHA-STEROID 4-DEHYDROGENASE"/>
    <property type="match status" value="1"/>
</dbReference>
<keyword evidence="3" id="KW-1185">Reference proteome</keyword>
<name>A0AAE0M2B7_9PEZI</name>
<dbReference type="Pfam" id="PF06966">
    <property type="entry name" value="DUF1295"/>
    <property type="match status" value="1"/>
</dbReference>
<comment type="caution">
    <text evidence="2">The sequence shown here is derived from an EMBL/GenBank/DDBJ whole genome shotgun (WGS) entry which is preliminary data.</text>
</comment>
<feature type="transmembrane region" description="Helical" evidence="1">
    <location>
        <begin position="20"/>
        <end position="42"/>
    </location>
</feature>
<feature type="transmembrane region" description="Helical" evidence="1">
    <location>
        <begin position="255"/>
        <end position="276"/>
    </location>
</feature>
<dbReference type="EMBL" id="JAUEDM010000005">
    <property type="protein sequence ID" value="KAK3316445.1"/>
    <property type="molecule type" value="Genomic_DNA"/>
</dbReference>
<dbReference type="Proteomes" id="UP001283341">
    <property type="component" value="Unassembled WGS sequence"/>
</dbReference>
<feature type="transmembrane region" description="Helical" evidence="1">
    <location>
        <begin position="137"/>
        <end position="163"/>
    </location>
</feature>
<feature type="transmembrane region" description="Helical" evidence="1">
    <location>
        <begin position="229"/>
        <end position="249"/>
    </location>
</feature>
<dbReference type="PANTHER" id="PTHR32251:SF17">
    <property type="entry name" value="STEROID 5-ALPHA REDUCTASE C-TERMINAL DOMAIN-CONTAINING PROTEIN"/>
    <property type="match status" value="1"/>
</dbReference>
<dbReference type="Gene3D" id="1.20.120.1630">
    <property type="match status" value="1"/>
</dbReference>
<keyword evidence="1" id="KW-0812">Transmembrane</keyword>
<evidence type="ECO:0000313" key="2">
    <source>
        <dbReference type="EMBL" id="KAK3316445.1"/>
    </source>
</evidence>
<dbReference type="PROSITE" id="PS50244">
    <property type="entry name" value="S5A_REDUCTASE"/>
    <property type="match status" value="1"/>
</dbReference>
<protein>
    <recommendedName>
        <fullName evidence="4">Steroid 5-alpha reductase C-terminal domain-containing protein</fullName>
    </recommendedName>
</protein>
<proteinExistence type="predicted"/>
<dbReference type="GO" id="GO:0016020">
    <property type="term" value="C:membrane"/>
    <property type="evidence" value="ECO:0007669"/>
    <property type="project" value="TreeGrafter"/>
</dbReference>
<reference evidence="2" key="2">
    <citation type="submission" date="2023-06" db="EMBL/GenBank/DDBJ databases">
        <authorList>
            <consortium name="Lawrence Berkeley National Laboratory"/>
            <person name="Haridas S."/>
            <person name="Hensen N."/>
            <person name="Bonometti L."/>
            <person name="Westerberg I."/>
            <person name="Brannstrom I.O."/>
            <person name="Guillou S."/>
            <person name="Cros-Aarteil S."/>
            <person name="Calhoun S."/>
            <person name="Kuo A."/>
            <person name="Mondo S."/>
            <person name="Pangilinan J."/>
            <person name="Riley R."/>
            <person name="Labutti K."/>
            <person name="Andreopoulos B."/>
            <person name="Lipzen A."/>
            <person name="Chen C."/>
            <person name="Yanf M."/>
            <person name="Daum C."/>
            <person name="Ng V."/>
            <person name="Clum A."/>
            <person name="Steindorff A."/>
            <person name="Ohm R."/>
            <person name="Martin F."/>
            <person name="Silar P."/>
            <person name="Natvig D."/>
            <person name="Lalanne C."/>
            <person name="Gautier V."/>
            <person name="Ament-Velasquez S.L."/>
            <person name="Kruys A."/>
            <person name="Hutchinson M.I."/>
            <person name="Powell A.J."/>
            <person name="Barry K."/>
            <person name="Miller A.N."/>
            <person name="Grigoriev I.V."/>
            <person name="Debuchy R."/>
            <person name="Gladieux P."/>
            <person name="Thoren M.H."/>
            <person name="Johannesson H."/>
        </authorList>
    </citation>
    <scope>NUCLEOTIDE SEQUENCE</scope>
    <source>
        <strain evidence="2">CBS 118394</strain>
    </source>
</reference>
<evidence type="ECO:0000313" key="3">
    <source>
        <dbReference type="Proteomes" id="UP001283341"/>
    </source>
</evidence>
<organism evidence="2 3">
    <name type="scientific">Apodospora peruviana</name>
    <dbReference type="NCBI Taxonomy" id="516989"/>
    <lineage>
        <taxon>Eukaryota</taxon>
        <taxon>Fungi</taxon>
        <taxon>Dikarya</taxon>
        <taxon>Ascomycota</taxon>
        <taxon>Pezizomycotina</taxon>
        <taxon>Sordariomycetes</taxon>
        <taxon>Sordariomycetidae</taxon>
        <taxon>Sordariales</taxon>
        <taxon>Lasiosphaeriaceae</taxon>
        <taxon>Apodospora</taxon>
    </lineage>
</organism>
<reference evidence="2" key="1">
    <citation type="journal article" date="2023" name="Mol. Phylogenet. Evol.">
        <title>Genome-scale phylogeny and comparative genomics of the fungal order Sordariales.</title>
        <authorList>
            <person name="Hensen N."/>
            <person name="Bonometti L."/>
            <person name="Westerberg I."/>
            <person name="Brannstrom I.O."/>
            <person name="Guillou S."/>
            <person name="Cros-Aarteil S."/>
            <person name="Calhoun S."/>
            <person name="Haridas S."/>
            <person name="Kuo A."/>
            <person name="Mondo S."/>
            <person name="Pangilinan J."/>
            <person name="Riley R."/>
            <person name="LaButti K."/>
            <person name="Andreopoulos B."/>
            <person name="Lipzen A."/>
            <person name="Chen C."/>
            <person name="Yan M."/>
            <person name="Daum C."/>
            <person name="Ng V."/>
            <person name="Clum A."/>
            <person name="Steindorff A."/>
            <person name="Ohm R.A."/>
            <person name="Martin F."/>
            <person name="Silar P."/>
            <person name="Natvig D.O."/>
            <person name="Lalanne C."/>
            <person name="Gautier V."/>
            <person name="Ament-Velasquez S.L."/>
            <person name="Kruys A."/>
            <person name="Hutchinson M.I."/>
            <person name="Powell A.J."/>
            <person name="Barry K."/>
            <person name="Miller A.N."/>
            <person name="Grigoriev I.V."/>
            <person name="Debuchy R."/>
            <person name="Gladieux P."/>
            <person name="Hiltunen Thoren M."/>
            <person name="Johannesson H."/>
        </authorList>
    </citation>
    <scope>NUCLEOTIDE SEQUENCE</scope>
    <source>
        <strain evidence="2">CBS 118394</strain>
    </source>
</reference>
<dbReference type="AlphaFoldDB" id="A0AAE0M2B7"/>
<accession>A0AAE0M2B7</accession>
<sequence>MTLLHKLLHLTNFKNPLLQTLVPSVAASFAIQAAFAIPSIAFQSERFYDLSGSLTYLTVTALSLSLPGIRARHVAQQAGGSLLSSAANGGLLSWRSILLSGAVAIWATRLGSYLFQRVLQEGHDSRFDEIKKSPPRFLVAWMAQAVWVSVCLMPVIAINSIPVSIFSSSLKPTDIIGLSLYAGGILLEVAADRQKAQWSREKHAKKHSEEFLTKGLWSKSRHPNYFGEVALWTGIATTAAGVLISSSPIRTALGLSRLGALGLCYASPAFVTFLLLKVSGVPLSEEKYDKRFGDRKEYQEWKRNTPMFFPKLF</sequence>
<gene>
    <name evidence="2" type="ORF">B0H66DRAFT_499853</name>
</gene>
<evidence type="ECO:0008006" key="4">
    <source>
        <dbReference type="Google" id="ProtNLM"/>
    </source>
</evidence>
<evidence type="ECO:0000256" key="1">
    <source>
        <dbReference type="SAM" id="Phobius"/>
    </source>
</evidence>